<protein>
    <submittedName>
        <fullName evidence="1">Uncharacterized protein</fullName>
    </submittedName>
</protein>
<name>A0A0F9WEW6_9ZZZZ</name>
<dbReference type="AlphaFoldDB" id="A0A0F9WEW6"/>
<organism evidence="1">
    <name type="scientific">marine sediment metagenome</name>
    <dbReference type="NCBI Taxonomy" id="412755"/>
    <lineage>
        <taxon>unclassified sequences</taxon>
        <taxon>metagenomes</taxon>
        <taxon>ecological metagenomes</taxon>
    </lineage>
</organism>
<gene>
    <name evidence="1" type="ORF">LCGC14_0288730</name>
</gene>
<dbReference type="EMBL" id="LAZR01000171">
    <property type="protein sequence ID" value="KKN84411.1"/>
    <property type="molecule type" value="Genomic_DNA"/>
</dbReference>
<accession>A0A0F9WEW6</accession>
<evidence type="ECO:0000313" key="1">
    <source>
        <dbReference type="EMBL" id="KKN84411.1"/>
    </source>
</evidence>
<comment type="caution">
    <text evidence="1">The sequence shown here is derived from an EMBL/GenBank/DDBJ whole genome shotgun (WGS) entry which is preliminary data.</text>
</comment>
<reference evidence="1" key="1">
    <citation type="journal article" date="2015" name="Nature">
        <title>Complex archaea that bridge the gap between prokaryotes and eukaryotes.</title>
        <authorList>
            <person name="Spang A."/>
            <person name="Saw J.H."/>
            <person name="Jorgensen S.L."/>
            <person name="Zaremba-Niedzwiedzka K."/>
            <person name="Martijn J."/>
            <person name="Lind A.E."/>
            <person name="van Eijk R."/>
            <person name="Schleper C."/>
            <person name="Guy L."/>
            <person name="Ettema T.J."/>
        </authorList>
    </citation>
    <scope>NUCLEOTIDE SEQUENCE</scope>
</reference>
<sequence length="117" mass="13142">MKTLTVSDGGHRFSLRVREDVAVAEAGAGEQPPHLQFLDIWAGECEKMGVPFTRTAIEMRVARQLLKKYTVRELKAQARACRLDHGEEFRTTDYESSLIFFSIKLKQSGGSLLGEAR</sequence>
<proteinExistence type="predicted"/>